<dbReference type="CDD" id="cd06562">
    <property type="entry name" value="GH20_HexA_HexB-like"/>
    <property type="match status" value="1"/>
</dbReference>
<dbReference type="InterPro" id="IPR015883">
    <property type="entry name" value="Glyco_hydro_20_cat"/>
</dbReference>
<evidence type="ECO:0000256" key="14">
    <source>
        <dbReference type="ARBA" id="ARBA00030512"/>
    </source>
</evidence>
<comment type="catalytic activity">
    <reaction evidence="1">
        <text>Hydrolysis of terminal non-reducing N-acetyl-D-hexosamine residues in N-acetyl-beta-D-hexosaminides.</text>
        <dbReference type="EC" id="3.2.1.52"/>
    </reaction>
</comment>
<evidence type="ECO:0000256" key="19">
    <source>
        <dbReference type="SAM" id="SignalP"/>
    </source>
</evidence>
<keyword evidence="13" id="KW-0326">Glycosidase</keyword>
<evidence type="ECO:0000256" key="10">
    <source>
        <dbReference type="ARBA" id="ARBA00023015"/>
    </source>
</evidence>
<comment type="function">
    <text evidence="16">Responsible for the degradation of GM2 gangliosides, and a variety of other molecules containing terminal N-acetyl hexosamines. Degrades chitotriose.</text>
</comment>
<keyword evidence="6 19" id="KW-0732">Signal</keyword>
<evidence type="ECO:0000256" key="5">
    <source>
        <dbReference type="ARBA" id="ARBA00022723"/>
    </source>
</evidence>
<organism evidence="23">
    <name type="scientific">Trichuris suis</name>
    <name type="common">pig whipworm</name>
    <dbReference type="NCBI Taxonomy" id="68888"/>
    <lineage>
        <taxon>Eukaryota</taxon>
        <taxon>Metazoa</taxon>
        <taxon>Ecdysozoa</taxon>
        <taxon>Nematoda</taxon>
        <taxon>Enoplea</taxon>
        <taxon>Dorylaimia</taxon>
        <taxon>Trichinellida</taxon>
        <taxon>Trichuridae</taxon>
        <taxon>Trichuris</taxon>
    </lineage>
</organism>
<dbReference type="Proteomes" id="UP000030758">
    <property type="component" value="Unassembled WGS sequence"/>
</dbReference>
<comment type="similarity">
    <text evidence="3">Belongs to the VEFS (VRN2-EMF2-FIS2-SU(Z)12) family.</text>
</comment>
<evidence type="ECO:0000256" key="1">
    <source>
        <dbReference type="ARBA" id="ARBA00001231"/>
    </source>
</evidence>
<dbReference type="SUPFAM" id="SSF51445">
    <property type="entry name" value="(Trans)glycosidases"/>
    <property type="match status" value="1"/>
</dbReference>
<evidence type="ECO:0000256" key="15">
    <source>
        <dbReference type="ARBA" id="ARBA00033000"/>
    </source>
</evidence>
<evidence type="ECO:0000256" key="11">
    <source>
        <dbReference type="ARBA" id="ARBA00023163"/>
    </source>
</evidence>
<feature type="domain" description="Polycomb protein VEFS-Box" evidence="21">
    <location>
        <begin position="582"/>
        <end position="696"/>
    </location>
</feature>
<dbReference type="PRINTS" id="PR00738">
    <property type="entry name" value="GLHYDRLASE20"/>
</dbReference>
<evidence type="ECO:0000256" key="18">
    <source>
        <dbReference type="PIRSR" id="PIRSR625705-1"/>
    </source>
</evidence>
<name>A0A085N7Q2_9BILA</name>
<dbReference type="Gene3D" id="3.30.379.10">
    <property type="entry name" value="Chitobiase/beta-hexosaminidase domain 2-like"/>
    <property type="match status" value="1"/>
</dbReference>
<keyword evidence="12" id="KW-0325">Glycoprotein</keyword>
<dbReference type="GO" id="GO:0005975">
    <property type="term" value="P:carbohydrate metabolic process"/>
    <property type="evidence" value="ECO:0007669"/>
    <property type="project" value="InterPro"/>
</dbReference>
<evidence type="ECO:0000256" key="6">
    <source>
        <dbReference type="ARBA" id="ARBA00022729"/>
    </source>
</evidence>
<dbReference type="GO" id="GO:0030203">
    <property type="term" value="P:glycosaminoglycan metabolic process"/>
    <property type="evidence" value="ECO:0007669"/>
    <property type="project" value="TreeGrafter"/>
</dbReference>
<proteinExistence type="inferred from homology"/>
<feature type="domain" description="Beta-hexosaminidase eukaryotic type N-terminal" evidence="22">
    <location>
        <begin position="38"/>
        <end position="158"/>
    </location>
</feature>
<evidence type="ECO:0000259" key="20">
    <source>
        <dbReference type="Pfam" id="PF00728"/>
    </source>
</evidence>
<reference evidence="23" key="1">
    <citation type="journal article" date="2014" name="Nat. Genet.">
        <title>Genome and transcriptome of the porcine whipworm Trichuris suis.</title>
        <authorList>
            <person name="Jex A.R."/>
            <person name="Nejsum P."/>
            <person name="Schwarz E.M."/>
            <person name="Hu L."/>
            <person name="Young N.D."/>
            <person name="Hall R.S."/>
            <person name="Korhonen P.K."/>
            <person name="Liao S."/>
            <person name="Thamsborg S."/>
            <person name="Xia J."/>
            <person name="Xu P."/>
            <person name="Wang S."/>
            <person name="Scheerlinck J.P."/>
            <person name="Hofmann A."/>
            <person name="Sternberg P.W."/>
            <person name="Wang J."/>
            <person name="Gasser R.B."/>
        </authorList>
    </citation>
    <scope>NUCLEOTIDE SEQUENCE [LARGE SCALE GENOMIC DNA]</scope>
    <source>
        <strain evidence="23">DCEP-RM93F</strain>
    </source>
</reference>
<feature type="domain" description="Glycoside hydrolase family 20 catalytic" evidence="20">
    <location>
        <begin position="186"/>
        <end position="505"/>
    </location>
</feature>
<dbReference type="GO" id="GO:0006689">
    <property type="term" value="P:ganglioside catabolic process"/>
    <property type="evidence" value="ECO:0007669"/>
    <property type="project" value="TreeGrafter"/>
</dbReference>
<accession>A0A085N7Q2</accession>
<evidence type="ECO:0000259" key="22">
    <source>
        <dbReference type="Pfam" id="PF14845"/>
    </source>
</evidence>
<dbReference type="InterPro" id="IPR029019">
    <property type="entry name" value="HEX_eukaryotic_N"/>
</dbReference>
<dbReference type="InterPro" id="IPR017853">
    <property type="entry name" value="GH"/>
</dbReference>
<dbReference type="PANTHER" id="PTHR22600:SF21">
    <property type="entry name" value="BETA-HEXOSAMINIDASE A"/>
    <property type="match status" value="1"/>
</dbReference>
<dbReference type="PANTHER" id="PTHR22600">
    <property type="entry name" value="BETA-HEXOSAMINIDASE"/>
    <property type="match status" value="1"/>
</dbReference>
<evidence type="ECO:0000256" key="12">
    <source>
        <dbReference type="ARBA" id="ARBA00023180"/>
    </source>
</evidence>
<evidence type="ECO:0000256" key="3">
    <source>
        <dbReference type="ARBA" id="ARBA00007416"/>
    </source>
</evidence>
<evidence type="ECO:0000256" key="4">
    <source>
        <dbReference type="ARBA" id="ARBA00012663"/>
    </source>
</evidence>
<dbReference type="Pfam" id="PF14845">
    <property type="entry name" value="Glycohydro_20b2"/>
    <property type="match status" value="1"/>
</dbReference>
<dbReference type="GO" id="GO:0004563">
    <property type="term" value="F:beta-N-acetylhexosaminidase activity"/>
    <property type="evidence" value="ECO:0007669"/>
    <property type="project" value="UniProtKB-EC"/>
</dbReference>
<dbReference type="SUPFAM" id="SSF55545">
    <property type="entry name" value="beta-N-acetylhexosaminidase-like domain"/>
    <property type="match status" value="1"/>
</dbReference>
<dbReference type="FunFam" id="3.20.20.80:FF:000063">
    <property type="entry name" value="Beta-hexosaminidase"/>
    <property type="match status" value="1"/>
</dbReference>
<evidence type="ECO:0000256" key="7">
    <source>
        <dbReference type="ARBA" id="ARBA00022771"/>
    </source>
</evidence>
<evidence type="ECO:0000259" key="21">
    <source>
        <dbReference type="Pfam" id="PF09733"/>
    </source>
</evidence>
<evidence type="ECO:0000256" key="2">
    <source>
        <dbReference type="ARBA" id="ARBA00006285"/>
    </source>
</evidence>
<dbReference type="InterPro" id="IPR025705">
    <property type="entry name" value="Beta_hexosaminidase_sua/sub"/>
</dbReference>
<keyword evidence="9" id="KW-0862">Zinc</keyword>
<dbReference type="InterPro" id="IPR019135">
    <property type="entry name" value="Polycomb_protein_VEFS-Box"/>
</dbReference>
<dbReference type="EC" id="3.2.1.52" evidence="4"/>
<keyword evidence="10" id="KW-0805">Transcription regulation</keyword>
<dbReference type="InterPro" id="IPR029018">
    <property type="entry name" value="Hex-like_dom2"/>
</dbReference>
<gene>
    <name evidence="23" type="ORF">M514_01448</name>
</gene>
<feature type="active site" description="Proton donor" evidence="18">
    <location>
        <position position="344"/>
    </location>
</feature>
<dbReference type="GO" id="GO:0016020">
    <property type="term" value="C:membrane"/>
    <property type="evidence" value="ECO:0007669"/>
    <property type="project" value="TreeGrafter"/>
</dbReference>
<evidence type="ECO:0000256" key="16">
    <source>
        <dbReference type="ARBA" id="ARBA00053719"/>
    </source>
</evidence>
<keyword evidence="8" id="KW-0378">Hydrolase</keyword>
<evidence type="ECO:0000313" key="23">
    <source>
        <dbReference type="EMBL" id="KFD65498.1"/>
    </source>
</evidence>
<dbReference type="Pfam" id="PF09733">
    <property type="entry name" value="VEFS-Box"/>
    <property type="match status" value="1"/>
</dbReference>
<evidence type="ECO:0000256" key="8">
    <source>
        <dbReference type="ARBA" id="ARBA00022801"/>
    </source>
</evidence>
<protein>
    <recommendedName>
        <fullName evidence="17">Beta-hexosaminidase A</fullName>
        <ecNumber evidence="4">3.2.1.52</ecNumber>
    </recommendedName>
    <alternativeName>
        <fullName evidence="14">Beta-N-acetylhexosaminidase</fullName>
    </alternativeName>
    <alternativeName>
        <fullName evidence="15">N-acetyl-beta-glucosaminidase</fullName>
    </alternativeName>
</protein>
<evidence type="ECO:0000256" key="13">
    <source>
        <dbReference type="ARBA" id="ARBA00023295"/>
    </source>
</evidence>
<dbReference type="EMBL" id="KL367537">
    <property type="protein sequence ID" value="KFD65498.1"/>
    <property type="molecule type" value="Genomic_DNA"/>
</dbReference>
<dbReference type="Gene3D" id="3.20.20.80">
    <property type="entry name" value="Glycosidases"/>
    <property type="match status" value="1"/>
</dbReference>
<keyword evidence="11" id="KW-0804">Transcription</keyword>
<evidence type="ECO:0000256" key="17">
    <source>
        <dbReference type="ARBA" id="ARBA00069988"/>
    </source>
</evidence>
<keyword evidence="5" id="KW-0479">Metal-binding</keyword>
<feature type="signal peptide" evidence="19">
    <location>
        <begin position="1"/>
        <end position="20"/>
    </location>
</feature>
<keyword evidence="7" id="KW-0863">Zinc-finger</keyword>
<dbReference type="AlphaFoldDB" id="A0A085N7Q2"/>
<evidence type="ECO:0000256" key="9">
    <source>
        <dbReference type="ARBA" id="ARBA00022833"/>
    </source>
</evidence>
<feature type="chain" id="PRO_5001795778" description="Beta-hexosaminidase A" evidence="19">
    <location>
        <begin position="21"/>
        <end position="717"/>
    </location>
</feature>
<sequence>MASESLWILFVFLSSFNSLALHERRNRLSFFPRTKGMPWPMPQEIHVGEPLSLVEDKFSFKTDFSCDILDHAIEYYKNIMFKYCDKQCASNSSSKSSMADVAYLTELHIIINAPCPESNPPNDMMENYTLVIESNGTALLQASEIWGALRGLETFSQLIIRPEPHAGDGCAGLAIRTAKIRDRPRFPFRGILLDTSRHFLSVPVIKGNLELMGQNKFNVFHWHIVDDNSFPYESKLVPELSGKGAFSSSHTYSQDDVKNIIQYARLWGIRVVVEFDTPGHVLSWGAGVPELLTNCSNTDINAYGMPSTGTLNPTIDTNYDFLASFFQEAFQLFTDSAVHLGGDEVSFGCWSSDAQVREFMKQMNYTSYAQLQDYYFRNLHKILRRLDPKRQFIYWQEVFDENTTLPLNAIVQVWKNGHKETLEKVTRSGLNALLSSCWYLNYINYGSDWHDFYKCDPQDFNGTDEQKELVLGGTACMWGEYVDGTNLLPRLWPRASVVAERLWSDASVKNITEAESRLEEHRCRMLQRGFPAEPVNGAGYCFEVPGSTVSLCAFKRFEFCHCALLLLLFVECLKVMGTENKIRKRTYYRMENGAMSTVEPVGWPAVFSGEKCGSSLERIVENAKLDNLCDCPPAAKTVMKLWNEYRRSWSILPSRLMYAACCEFLHCYQETIKSQKLQEAVADMFAAWHDAEVLSHEDADMLITRMYSLCGSLMELE</sequence>
<comment type="similarity">
    <text evidence="2">Belongs to the glycosyl hydrolase 20 family.</text>
</comment>
<dbReference type="GO" id="GO:0005764">
    <property type="term" value="C:lysosome"/>
    <property type="evidence" value="ECO:0007669"/>
    <property type="project" value="TreeGrafter"/>
</dbReference>
<dbReference type="Pfam" id="PF00728">
    <property type="entry name" value="Glyco_hydro_20"/>
    <property type="match status" value="1"/>
</dbReference>
<dbReference type="GO" id="GO:0008270">
    <property type="term" value="F:zinc ion binding"/>
    <property type="evidence" value="ECO:0007669"/>
    <property type="project" value="UniProtKB-KW"/>
</dbReference>